<dbReference type="InterPro" id="IPR014036">
    <property type="entry name" value="DeoR-like_C"/>
</dbReference>
<dbReference type="SMART" id="SM01134">
    <property type="entry name" value="DeoRC"/>
    <property type="match status" value="1"/>
</dbReference>
<reference evidence="3" key="1">
    <citation type="journal article" date="2023" name="G3 (Bethesda)">
        <title>Whole genome assemblies of Zophobas morio and Tenebrio molitor.</title>
        <authorList>
            <person name="Kaur S."/>
            <person name="Stinson S.A."/>
            <person name="diCenzo G.C."/>
        </authorList>
    </citation>
    <scope>NUCLEOTIDE SEQUENCE</scope>
    <source>
        <strain evidence="3">QUZm001</strain>
    </source>
</reference>
<dbReference type="EMBL" id="JALNTZ010000554">
    <property type="protein sequence ID" value="KAJ3634395.1"/>
    <property type="molecule type" value="Genomic_DNA"/>
</dbReference>
<proteinExistence type="predicted"/>
<dbReference type="InterPro" id="IPR050313">
    <property type="entry name" value="Carb_Metab_HTH_regulators"/>
</dbReference>
<accession>A0AA38HJM1</accession>
<dbReference type="Proteomes" id="UP001168821">
    <property type="component" value="Unassembled WGS sequence"/>
</dbReference>
<evidence type="ECO:0000313" key="3">
    <source>
        <dbReference type="EMBL" id="KAJ3634395.1"/>
    </source>
</evidence>
<evidence type="ECO:0000259" key="2">
    <source>
        <dbReference type="Pfam" id="PF00455"/>
    </source>
</evidence>
<sequence length="251" mass="28270">MINENDMVTMKQLLSFCDDNNIPQITARRDVKELLVQEVLVSDLGLLKISQRSDAEMLRDKKRGLNINEKKEIAEYVCQKFEPFKDGIDTLFLGSGTTIEGMIKYIQKPVNTLYTYGIEVAREAGYNDQIKNIYILGGKYRRKSHAVSGSSTIKQLENLTFTLSIFTATHILDDGFIYNNNESEANLISEVMDSSRQSYFLMDSSKFDLNIGGVKVAPVDKPNGIITDQGINNGDHELVLSKINNLIITEK</sequence>
<comment type="caution">
    <text evidence="3">The sequence shown here is derived from an EMBL/GenBank/DDBJ whole genome shotgun (WGS) entry which is preliminary data.</text>
</comment>
<protein>
    <recommendedName>
        <fullName evidence="2">DeoR-like transcriptional repressor C-terminal sensor domain-containing protein</fullName>
    </recommendedName>
</protein>
<keyword evidence="4" id="KW-1185">Reference proteome</keyword>
<feature type="domain" description="DeoR-like transcriptional repressor C-terminal sensor" evidence="2">
    <location>
        <begin position="66"/>
        <end position="229"/>
    </location>
</feature>
<dbReference type="InterPro" id="IPR037171">
    <property type="entry name" value="NagB/RpiA_transferase-like"/>
</dbReference>
<organism evidence="3 4">
    <name type="scientific">Zophobas morio</name>
    <dbReference type="NCBI Taxonomy" id="2755281"/>
    <lineage>
        <taxon>Eukaryota</taxon>
        <taxon>Metazoa</taxon>
        <taxon>Ecdysozoa</taxon>
        <taxon>Arthropoda</taxon>
        <taxon>Hexapoda</taxon>
        <taxon>Insecta</taxon>
        <taxon>Pterygota</taxon>
        <taxon>Neoptera</taxon>
        <taxon>Endopterygota</taxon>
        <taxon>Coleoptera</taxon>
        <taxon>Polyphaga</taxon>
        <taxon>Cucujiformia</taxon>
        <taxon>Tenebrionidae</taxon>
        <taxon>Zophobas</taxon>
    </lineage>
</organism>
<dbReference type="Pfam" id="PF00455">
    <property type="entry name" value="DeoRC"/>
    <property type="match status" value="1"/>
</dbReference>
<keyword evidence="1" id="KW-0678">Repressor</keyword>
<name>A0AA38HJM1_9CUCU</name>
<dbReference type="AlphaFoldDB" id="A0AA38HJM1"/>
<dbReference type="PANTHER" id="PTHR30363:SF4">
    <property type="entry name" value="GLYCEROL-3-PHOSPHATE REGULON REPRESSOR"/>
    <property type="match status" value="1"/>
</dbReference>
<evidence type="ECO:0000313" key="4">
    <source>
        <dbReference type="Proteomes" id="UP001168821"/>
    </source>
</evidence>
<dbReference type="SUPFAM" id="SSF100950">
    <property type="entry name" value="NagB/RpiA/CoA transferase-like"/>
    <property type="match status" value="1"/>
</dbReference>
<gene>
    <name evidence="3" type="ORF">Zmor_019123</name>
</gene>
<dbReference type="PANTHER" id="PTHR30363">
    <property type="entry name" value="HTH-TYPE TRANSCRIPTIONAL REGULATOR SRLR-RELATED"/>
    <property type="match status" value="1"/>
</dbReference>
<evidence type="ECO:0000256" key="1">
    <source>
        <dbReference type="ARBA" id="ARBA00022491"/>
    </source>
</evidence>